<dbReference type="Gramene" id="Solyc08g082355.1.1">
    <property type="protein sequence ID" value="Solyc08g082355.1.1"/>
    <property type="gene ID" value="Solyc08g082355.1"/>
</dbReference>
<dbReference type="Proteomes" id="UP000004994">
    <property type="component" value="Chromosome 8"/>
</dbReference>
<dbReference type="EnsemblPlants" id="Solyc08g082355.1.1">
    <property type="protein sequence ID" value="Solyc08g082355.1.1"/>
    <property type="gene ID" value="Solyc08g082355.1"/>
</dbReference>
<dbReference type="AlphaFoldDB" id="A0A3Q7HWR8"/>
<evidence type="ECO:0000313" key="2">
    <source>
        <dbReference type="Proteomes" id="UP000004994"/>
    </source>
</evidence>
<evidence type="ECO:0000313" key="1">
    <source>
        <dbReference type="EnsemblPlants" id="Solyc08g082355.1.1"/>
    </source>
</evidence>
<reference evidence="1" key="1">
    <citation type="journal article" date="2012" name="Nature">
        <title>The tomato genome sequence provides insights into fleshy fruit evolution.</title>
        <authorList>
            <consortium name="Tomato Genome Consortium"/>
        </authorList>
    </citation>
    <scope>NUCLEOTIDE SEQUENCE [LARGE SCALE GENOMIC DNA]</scope>
    <source>
        <strain evidence="1">cv. Heinz 1706</strain>
    </source>
</reference>
<sequence>MGSVLPTISSIQGEFSRGCCCLVTIIQTQKLEKHLNSIHEKRVFTTLRSQRSLVRSSAVRPAEGVSAMVSLGISDSWWILDILDRNDTEEERQVSFFDAVDDSSADSMNFGEEEDSSGVTSHKKVLKMINIQSLAMPSLSPAFFTSCESDLIVDSFWLHHEQRLALTRVFELIIFQRFGDRARPGNLLPGSELSSLTGSCHQILQHFSQSR</sequence>
<protein>
    <submittedName>
        <fullName evidence="1">Uncharacterized protein</fullName>
    </submittedName>
</protein>
<dbReference type="InParanoid" id="A0A3Q7HWR8"/>
<proteinExistence type="predicted"/>
<keyword evidence="2" id="KW-1185">Reference proteome</keyword>
<accession>A0A3Q7HWR8</accession>
<reference evidence="1" key="2">
    <citation type="submission" date="2019-01" db="UniProtKB">
        <authorList>
            <consortium name="EnsemblPlants"/>
        </authorList>
    </citation>
    <scope>IDENTIFICATION</scope>
    <source>
        <strain evidence="1">cv. Heinz 1706</strain>
    </source>
</reference>
<organism evidence="1">
    <name type="scientific">Solanum lycopersicum</name>
    <name type="common">Tomato</name>
    <name type="synonym">Lycopersicon esculentum</name>
    <dbReference type="NCBI Taxonomy" id="4081"/>
    <lineage>
        <taxon>Eukaryota</taxon>
        <taxon>Viridiplantae</taxon>
        <taxon>Streptophyta</taxon>
        <taxon>Embryophyta</taxon>
        <taxon>Tracheophyta</taxon>
        <taxon>Spermatophyta</taxon>
        <taxon>Magnoliopsida</taxon>
        <taxon>eudicotyledons</taxon>
        <taxon>Gunneridae</taxon>
        <taxon>Pentapetalae</taxon>
        <taxon>asterids</taxon>
        <taxon>lamiids</taxon>
        <taxon>Solanales</taxon>
        <taxon>Solanaceae</taxon>
        <taxon>Solanoideae</taxon>
        <taxon>Solaneae</taxon>
        <taxon>Solanum</taxon>
        <taxon>Solanum subgen. Lycopersicon</taxon>
    </lineage>
</organism>
<name>A0A3Q7HWR8_SOLLC</name>